<feature type="compositionally biased region" description="Low complexity" evidence="1">
    <location>
        <begin position="121"/>
        <end position="131"/>
    </location>
</feature>
<evidence type="ECO:0000313" key="3">
    <source>
        <dbReference type="Proteomes" id="UP000503011"/>
    </source>
</evidence>
<keyword evidence="3" id="KW-1185">Reference proteome</keyword>
<accession>A0A6F8YFF0</accession>
<sequence>MSRFVITITPDNAAAGGADSAHTTVRVDTSSGQARVTELTVRSAADGGLAPTDLPAIDLGLLISALTVAGQTQALPPATQASTPSSAPDHAAEPSGPPAATATPIPAEPTDTPPRRRARKATTAQTAPTKKATARKSAVGKAPGKKATTAKKATASKSTAATTSGRKPAPAPATTAPRAYRRMPEPEQVMDIYRQTGSITGVAEHFGVPRHTVAGWARRLRTLGHTIGRQ</sequence>
<dbReference type="AlphaFoldDB" id="A0A6F8YFF0"/>
<feature type="compositionally biased region" description="Low complexity" evidence="1">
    <location>
        <begin position="98"/>
        <end position="110"/>
    </location>
</feature>
<proteinExistence type="predicted"/>
<reference evidence="2 3" key="1">
    <citation type="submission" date="2020-03" db="EMBL/GenBank/DDBJ databases">
        <title>Whole genome shotgun sequence of Phytohabitans suffuscus NBRC 105367.</title>
        <authorList>
            <person name="Komaki H."/>
            <person name="Tamura T."/>
        </authorList>
    </citation>
    <scope>NUCLEOTIDE SEQUENCE [LARGE SCALE GENOMIC DNA]</scope>
    <source>
        <strain evidence="2 3">NBRC 105367</strain>
    </source>
</reference>
<dbReference type="KEGG" id="psuu:Psuf_021100"/>
<dbReference type="RefSeq" id="WP_173156148.1">
    <property type="nucleotide sequence ID" value="NZ_AP022871.1"/>
</dbReference>
<dbReference type="EMBL" id="AP022871">
    <property type="protein sequence ID" value="BCB84797.1"/>
    <property type="molecule type" value="Genomic_DNA"/>
</dbReference>
<feature type="compositionally biased region" description="Low complexity" evidence="1">
    <location>
        <begin position="145"/>
        <end position="164"/>
    </location>
</feature>
<evidence type="ECO:0000256" key="1">
    <source>
        <dbReference type="SAM" id="MobiDB-lite"/>
    </source>
</evidence>
<organism evidence="2 3">
    <name type="scientific">Phytohabitans suffuscus</name>
    <dbReference type="NCBI Taxonomy" id="624315"/>
    <lineage>
        <taxon>Bacteria</taxon>
        <taxon>Bacillati</taxon>
        <taxon>Actinomycetota</taxon>
        <taxon>Actinomycetes</taxon>
        <taxon>Micromonosporales</taxon>
        <taxon>Micromonosporaceae</taxon>
    </lineage>
</organism>
<feature type="compositionally biased region" description="Polar residues" evidence="1">
    <location>
        <begin position="75"/>
        <end position="86"/>
    </location>
</feature>
<name>A0A6F8YFF0_9ACTN</name>
<feature type="region of interest" description="Disordered" evidence="1">
    <location>
        <begin position="75"/>
        <end position="183"/>
    </location>
</feature>
<evidence type="ECO:0000313" key="2">
    <source>
        <dbReference type="EMBL" id="BCB84797.1"/>
    </source>
</evidence>
<protein>
    <submittedName>
        <fullName evidence="2">Uncharacterized protein</fullName>
    </submittedName>
</protein>
<reference evidence="2 3" key="2">
    <citation type="submission" date="2020-03" db="EMBL/GenBank/DDBJ databases">
        <authorList>
            <person name="Ichikawa N."/>
            <person name="Kimura A."/>
            <person name="Kitahashi Y."/>
            <person name="Uohara A."/>
        </authorList>
    </citation>
    <scope>NUCLEOTIDE SEQUENCE [LARGE SCALE GENOMIC DNA]</scope>
    <source>
        <strain evidence="2 3">NBRC 105367</strain>
    </source>
</reference>
<dbReference type="Proteomes" id="UP000503011">
    <property type="component" value="Chromosome"/>
</dbReference>
<gene>
    <name evidence="2" type="ORF">Psuf_021100</name>
</gene>